<dbReference type="CDD" id="cd03789">
    <property type="entry name" value="GT9_LPS_heptosyltransferase"/>
    <property type="match status" value="1"/>
</dbReference>
<dbReference type="SUPFAM" id="SSF53756">
    <property type="entry name" value="UDP-Glycosyltransferase/glycogen phosphorylase"/>
    <property type="match status" value="1"/>
</dbReference>
<gene>
    <name evidence="3" type="ORF">ACFSQ0_09315</name>
</gene>
<protein>
    <submittedName>
        <fullName evidence="3">Glycosyltransferase family 9 protein</fullName>
    </submittedName>
</protein>
<dbReference type="PANTHER" id="PTHR30160">
    <property type="entry name" value="TETRAACYLDISACCHARIDE 4'-KINASE-RELATED"/>
    <property type="match status" value="1"/>
</dbReference>
<keyword evidence="2" id="KW-0808">Transferase</keyword>
<dbReference type="InterPro" id="IPR051199">
    <property type="entry name" value="LPS_LOS_Heptosyltrfase"/>
</dbReference>
<evidence type="ECO:0000256" key="2">
    <source>
        <dbReference type="ARBA" id="ARBA00022679"/>
    </source>
</evidence>
<sequence length="347" mass="39056">MSKEKHILVLRLSAMGDVAMSVPVLGRLLQQYPEVRLSVVTKSFFAPIFNQLPRTQVIAAKVEQEHKGILGLRRLAKQLKELKPYAVADLHQVLRTQIIGFFLKTYGIKVARIDKGRAEKKKLTQHQEKQIKPLKTTHQRYADVFADLGFPIDLNTDLPVIKPSLSAAAQEYFSESDKKVIGVAPFAAHQAKMYPIHLMRELLLKIAKTNRFSVLLFGGGKKEIEQLDQWEKEIPNTINLAGKQVFTEELAIIAHLDAMLAMDSGNGHLAALYQVPVITLWGATHPFAGFAPFKQTEQLQFTPSLKKYPLLPTSIYGNKILPGYEQVMHGIDQNQLIKTLHQVVKLN</sequence>
<evidence type="ECO:0000256" key="1">
    <source>
        <dbReference type="ARBA" id="ARBA00022676"/>
    </source>
</evidence>
<dbReference type="RefSeq" id="WP_379047343.1">
    <property type="nucleotide sequence ID" value="NZ_JBHULZ010000041.1"/>
</dbReference>
<comment type="caution">
    <text evidence="3">The sequence shown here is derived from an EMBL/GenBank/DDBJ whole genome shotgun (WGS) entry which is preliminary data.</text>
</comment>
<dbReference type="InterPro" id="IPR002201">
    <property type="entry name" value="Glyco_trans_9"/>
</dbReference>
<dbReference type="EMBL" id="JBHULZ010000041">
    <property type="protein sequence ID" value="MFD2698188.1"/>
    <property type="molecule type" value="Genomic_DNA"/>
</dbReference>
<reference evidence="4" key="1">
    <citation type="journal article" date="2019" name="Int. J. Syst. Evol. Microbiol.">
        <title>The Global Catalogue of Microorganisms (GCM) 10K type strain sequencing project: providing services to taxonomists for standard genome sequencing and annotation.</title>
        <authorList>
            <consortium name="The Broad Institute Genomics Platform"/>
            <consortium name="The Broad Institute Genome Sequencing Center for Infectious Disease"/>
            <person name="Wu L."/>
            <person name="Ma J."/>
        </authorList>
    </citation>
    <scope>NUCLEOTIDE SEQUENCE [LARGE SCALE GENOMIC DNA]</scope>
    <source>
        <strain evidence="4">KCTC 42255</strain>
    </source>
</reference>
<evidence type="ECO:0000313" key="3">
    <source>
        <dbReference type="EMBL" id="MFD2698188.1"/>
    </source>
</evidence>
<accession>A0ABW5SG94</accession>
<proteinExistence type="predicted"/>
<dbReference type="Proteomes" id="UP001597357">
    <property type="component" value="Unassembled WGS sequence"/>
</dbReference>
<organism evidence="3 4">
    <name type="scientific">Mesonia sediminis</name>
    <dbReference type="NCBI Taxonomy" id="1703946"/>
    <lineage>
        <taxon>Bacteria</taxon>
        <taxon>Pseudomonadati</taxon>
        <taxon>Bacteroidota</taxon>
        <taxon>Flavobacteriia</taxon>
        <taxon>Flavobacteriales</taxon>
        <taxon>Flavobacteriaceae</taxon>
        <taxon>Mesonia</taxon>
    </lineage>
</organism>
<keyword evidence="4" id="KW-1185">Reference proteome</keyword>
<dbReference type="PANTHER" id="PTHR30160:SF22">
    <property type="entry name" value="LIPOPOLYSACCHARIDE CORE BIOSYNTHESIS PROTEIN"/>
    <property type="match status" value="1"/>
</dbReference>
<dbReference type="Gene3D" id="3.40.50.2000">
    <property type="entry name" value="Glycogen Phosphorylase B"/>
    <property type="match status" value="2"/>
</dbReference>
<dbReference type="Pfam" id="PF01075">
    <property type="entry name" value="Glyco_transf_9"/>
    <property type="match status" value="1"/>
</dbReference>
<evidence type="ECO:0000313" key="4">
    <source>
        <dbReference type="Proteomes" id="UP001597357"/>
    </source>
</evidence>
<keyword evidence="1" id="KW-0328">Glycosyltransferase</keyword>
<name>A0ABW5SG94_9FLAO</name>